<dbReference type="AlphaFoldDB" id="A0AAW1X7X2"/>
<dbReference type="Proteomes" id="UP001457282">
    <property type="component" value="Unassembled WGS sequence"/>
</dbReference>
<name>A0AAW1X7X2_RUBAR</name>
<comment type="caution">
    <text evidence="2">The sequence shown here is derived from an EMBL/GenBank/DDBJ whole genome shotgun (WGS) entry which is preliminary data.</text>
</comment>
<keyword evidence="3" id="KW-1185">Reference proteome</keyword>
<gene>
    <name evidence="2" type="ORF">M0R45_019462</name>
</gene>
<protein>
    <submittedName>
        <fullName evidence="2">Uncharacterized protein</fullName>
    </submittedName>
</protein>
<proteinExistence type="predicted"/>
<feature type="region of interest" description="Disordered" evidence="1">
    <location>
        <begin position="22"/>
        <end position="56"/>
    </location>
</feature>
<reference evidence="2 3" key="1">
    <citation type="journal article" date="2023" name="G3 (Bethesda)">
        <title>A chromosome-length genome assembly and annotation of blackberry (Rubus argutus, cv. 'Hillquist').</title>
        <authorList>
            <person name="Bruna T."/>
            <person name="Aryal R."/>
            <person name="Dudchenko O."/>
            <person name="Sargent D.J."/>
            <person name="Mead D."/>
            <person name="Buti M."/>
            <person name="Cavallini A."/>
            <person name="Hytonen T."/>
            <person name="Andres J."/>
            <person name="Pham M."/>
            <person name="Weisz D."/>
            <person name="Mascagni F."/>
            <person name="Usai G."/>
            <person name="Natali L."/>
            <person name="Bassil N."/>
            <person name="Fernandez G.E."/>
            <person name="Lomsadze A."/>
            <person name="Armour M."/>
            <person name="Olukolu B."/>
            <person name="Poorten T."/>
            <person name="Britton C."/>
            <person name="Davik J."/>
            <person name="Ashrafi H."/>
            <person name="Aiden E.L."/>
            <person name="Borodovsky M."/>
            <person name="Worthington M."/>
        </authorList>
    </citation>
    <scope>NUCLEOTIDE SEQUENCE [LARGE SCALE GENOMIC DNA]</scope>
    <source>
        <strain evidence="2">PI 553951</strain>
    </source>
</reference>
<dbReference type="EMBL" id="JBEDUW010000004">
    <property type="protein sequence ID" value="KAK9932216.1"/>
    <property type="molecule type" value="Genomic_DNA"/>
</dbReference>
<sequence>MFNELAAIFDQDKNSADLVEISQPSISESPQPPSTAATSVVSSGTLPEEGADTSESRVAKIFQEESQMQMLRDLYKKKRFQEKGEIEGPVILALREENHKLHAELSRYKEALEHTICPHCGKSTTLGETPLSLSSSFPPLPSDFLISQPGVPISLNLVMFKMKM</sequence>
<accession>A0AAW1X7X2</accession>
<feature type="compositionally biased region" description="Low complexity" evidence="1">
    <location>
        <begin position="22"/>
        <end position="43"/>
    </location>
</feature>
<evidence type="ECO:0000256" key="1">
    <source>
        <dbReference type="SAM" id="MobiDB-lite"/>
    </source>
</evidence>
<evidence type="ECO:0000313" key="2">
    <source>
        <dbReference type="EMBL" id="KAK9932216.1"/>
    </source>
</evidence>
<evidence type="ECO:0000313" key="3">
    <source>
        <dbReference type="Proteomes" id="UP001457282"/>
    </source>
</evidence>
<organism evidence="2 3">
    <name type="scientific">Rubus argutus</name>
    <name type="common">Southern blackberry</name>
    <dbReference type="NCBI Taxonomy" id="59490"/>
    <lineage>
        <taxon>Eukaryota</taxon>
        <taxon>Viridiplantae</taxon>
        <taxon>Streptophyta</taxon>
        <taxon>Embryophyta</taxon>
        <taxon>Tracheophyta</taxon>
        <taxon>Spermatophyta</taxon>
        <taxon>Magnoliopsida</taxon>
        <taxon>eudicotyledons</taxon>
        <taxon>Gunneridae</taxon>
        <taxon>Pentapetalae</taxon>
        <taxon>rosids</taxon>
        <taxon>fabids</taxon>
        <taxon>Rosales</taxon>
        <taxon>Rosaceae</taxon>
        <taxon>Rosoideae</taxon>
        <taxon>Rosoideae incertae sedis</taxon>
        <taxon>Rubus</taxon>
    </lineage>
</organism>